<dbReference type="PANTHER" id="PTHR43286:SF1">
    <property type="entry name" value="ENDONUCLEASE III-LIKE PROTEIN 1"/>
    <property type="match status" value="1"/>
</dbReference>
<evidence type="ECO:0000256" key="11">
    <source>
        <dbReference type="SAM" id="MobiDB-lite"/>
    </source>
</evidence>
<evidence type="ECO:0000256" key="6">
    <source>
        <dbReference type="ARBA" id="ARBA00023004"/>
    </source>
</evidence>
<keyword evidence="3" id="KW-0479">Metal-binding</keyword>
<keyword evidence="7" id="KW-0411">Iron-sulfur</keyword>
<feature type="compositionally biased region" description="Basic residues" evidence="11">
    <location>
        <begin position="1"/>
        <end position="11"/>
    </location>
</feature>
<dbReference type="Gene3D" id="1.10.340.30">
    <property type="entry name" value="Hypothetical protein, domain 2"/>
    <property type="match status" value="1"/>
</dbReference>
<gene>
    <name evidence="13" type="ORF">FJV41_13935</name>
</gene>
<dbReference type="Proteomes" id="UP000315369">
    <property type="component" value="Unassembled WGS sequence"/>
</dbReference>
<comment type="cofactor">
    <cofactor evidence="1">
        <name>[4Fe-4S] cluster</name>
        <dbReference type="ChEBI" id="CHEBI:49883"/>
    </cofactor>
</comment>
<dbReference type="EMBL" id="VIFM01000045">
    <property type="protein sequence ID" value="TQF15350.1"/>
    <property type="molecule type" value="Genomic_DNA"/>
</dbReference>
<evidence type="ECO:0000256" key="1">
    <source>
        <dbReference type="ARBA" id="ARBA00001966"/>
    </source>
</evidence>
<dbReference type="GO" id="GO:0006289">
    <property type="term" value="P:nucleotide-excision repair"/>
    <property type="evidence" value="ECO:0007669"/>
    <property type="project" value="TreeGrafter"/>
</dbReference>
<dbReference type="GO" id="GO:0051536">
    <property type="term" value="F:iron-sulfur cluster binding"/>
    <property type="evidence" value="ECO:0007669"/>
    <property type="project" value="UniProtKB-KW"/>
</dbReference>
<dbReference type="InterPro" id="IPR023170">
    <property type="entry name" value="HhH_base_excis_C"/>
</dbReference>
<accession>A0A540X2A0</accession>
<feature type="domain" description="HhH-GPD" evidence="12">
    <location>
        <begin position="87"/>
        <end position="234"/>
    </location>
</feature>
<dbReference type="CDD" id="cd00056">
    <property type="entry name" value="ENDO3c"/>
    <property type="match status" value="1"/>
</dbReference>
<feature type="region of interest" description="Disordered" evidence="11">
    <location>
        <begin position="1"/>
        <end position="40"/>
    </location>
</feature>
<dbReference type="Gene3D" id="1.10.1670.10">
    <property type="entry name" value="Helix-hairpin-Helix base-excision DNA repair enzymes (C-terminal)"/>
    <property type="match status" value="1"/>
</dbReference>
<dbReference type="InterPro" id="IPR011257">
    <property type="entry name" value="DNA_glycosylase"/>
</dbReference>
<dbReference type="PROSITE" id="PS00764">
    <property type="entry name" value="ENDONUCLEASE_III_1"/>
    <property type="match status" value="1"/>
</dbReference>
<dbReference type="InterPro" id="IPR004035">
    <property type="entry name" value="Endouclease-III_FeS-bd_BS"/>
</dbReference>
<comment type="caution">
    <text evidence="13">The sequence shown here is derived from an EMBL/GenBank/DDBJ whole genome shotgun (WGS) entry which is preliminary data.</text>
</comment>
<sequence length="261" mass="28652">MATTPRNRRATSRQAPSRTSTRTVRARPDNTGVVTEPEPRADKVPFDIDDVLARVREAVRDFADAAMFALAARGHDSLFEQLVACILSIRTLDEVSLPAALALLQRASTPEALASMRPDDLDALIRPVTFHDAKAHQLHAIAVRTRNEFGGKLPCDAQVLQTFKGVGPKCAHLALGIACGHEAISVDIHVHRVTNRWGYVKANSPEATMAALETQLPRRYWVELNRLLVPFGKHVCTGSRPRCSTCPVLESCRQVGVTNPR</sequence>
<dbReference type="SMART" id="SM00478">
    <property type="entry name" value="ENDO3c"/>
    <property type="match status" value="1"/>
</dbReference>
<protein>
    <submittedName>
        <fullName evidence="13">Endonuclease III</fullName>
    </submittedName>
</protein>
<dbReference type="GO" id="GO:0006285">
    <property type="term" value="P:base-excision repair, AP site formation"/>
    <property type="evidence" value="ECO:0007669"/>
    <property type="project" value="TreeGrafter"/>
</dbReference>
<evidence type="ECO:0000256" key="4">
    <source>
        <dbReference type="ARBA" id="ARBA00022763"/>
    </source>
</evidence>
<name>A0A540X2A0_9BACT</name>
<evidence type="ECO:0000256" key="10">
    <source>
        <dbReference type="ARBA" id="ARBA00023295"/>
    </source>
</evidence>
<dbReference type="GO" id="GO:0046872">
    <property type="term" value="F:metal ion binding"/>
    <property type="evidence" value="ECO:0007669"/>
    <property type="project" value="UniProtKB-KW"/>
</dbReference>
<dbReference type="SUPFAM" id="SSF48150">
    <property type="entry name" value="DNA-glycosylase"/>
    <property type="match status" value="1"/>
</dbReference>
<dbReference type="Pfam" id="PF00730">
    <property type="entry name" value="HhH-GPD"/>
    <property type="match status" value="1"/>
</dbReference>
<keyword evidence="14" id="KW-1185">Reference proteome</keyword>
<evidence type="ECO:0000313" key="13">
    <source>
        <dbReference type="EMBL" id="TQF15350.1"/>
    </source>
</evidence>
<feature type="compositionally biased region" description="Polar residues" evidence="11">
    <location>
        <begin position="12"/>
        <end position="23"/>
    </location>
</feature>
<comment type="similarity">
    <text evidence="2">Belongs to the Nth/MutY family.</text>
</comment>
<keyword evidence="6" id="KW-0408">Iron</keyword>
<reference evidence="13 14" key="1">
    <citation type="submission" date="2019-06" db="EMBL/GenBank/DDBJ databases">
        <authorList>
            <person name="Livingstone P."/>
            <person name="Whitworth D."/>
        </authorList>
    </citation>
    <scope>NUCLEOTIDE SEQUENCE [LARGE SCALE GENOMIC DNA]</scope>
    <source>
        <strain evidence="13 14">AM401</strain>
    </source>
</reference>
<dbReference type="OrthoDB" id="9800977at2"/>
<keyword evidence="13" id="KW-0255">Endonuclease</keyword>
<evidence type="ECO:0000259" key="12">
    <source>
        <dbReference type="SMART" id="SM00478"/>
    </source>
</evidence>
<proteinExistence type="inferred from homology"/>
<evidence type="ECO:0000256" key="7">
    <source>
        <dbReference type="ARBA" id="ARBA00023014"/>
    </source>
</evidence>
<evidence type="ECO:0000313" key="14">
    <source>
        <dbReference type="Proteomes" id="UP000315369"/>
    </source>
</evidence>
<keyword evidence="4" id="KW-0227">DNA damage</keyword>
<evidence type="ECO:0000256" key="2">
    <source>
        <dbReference type="ARBA" id="ARBA00008343"/>
    </source>
</evidence>
<evidence type="ECO:0000256" key="3">
    <source>
        <dbReference type="ARBA" id="ARBA00022723"/>
    </source>
</evidence>
<evidence type="ECO:0000256" key="9">
    <source>
        <dbReference type="ARBA" id="ARBA00023239"/>
    </source>
</evidence>
<keyword evidence="13" id="KW-0540">Nuclease</keyword>
<dbReference type="GO" id="GO:0016829">
    <property type="term" value="F:lyase activity"/>
    <property type="evidence" value="ECO:0007669"/>
    <property type="project" value="UniProtKB-KW"/>
</dbReference>
<dbReference type="GO" id="GO:0000703">
    <property type="term" value="F:oxidized pyrimidine nucleobase lesion DNA N-glycosylase activity"/>
    <property type="evidence" value="ECO:0007669"/>
    <property type="project" value="TreeGrafter"/>
</dbReference>
<evidence type="ECO:0000256" key="8">
    <source>
        <dbReference type="ARBA" id="ARBA00023204"/>
    </source>
</evidence>
<keyword evidence="10" id="KW-0326">Glycosidase</keyword>
<organism evidence="13 14">
    <name type="scientific">Myxococcus llanfairpwllgwyngyllgogerychwyrndrobwllllantysiliogogogochensis</name>
    <dbReference type="NCBI Taxonomy" id="2590453"/>
    <lineage>
        <taxon>Bacteria</taxon>
        <taxon>Pseudomonadati</taxon>
        <taxon>Myxococcota</taxon>
        <taxon>Myxococcia</taxon>
        <taxon>Myxococcales</taxon>
        <taxon>Cystobacterineae</taxon>
        <taxon>Myxococcaceae</taxon>
        <taxon>Myxococcus</taxon>
    </lineage>
</organism>
<keyword evidence="8" id="KW-0234">DNA repair</keyword>
<keyword evidence="5" id="KW-0378">Hydrolase</keyword>
<evidence type="ECO:0000256" key="5">
    <source>
        <dbReference type="ARBA" id="ARBA00022801"/>
    </source>
</evidence>
<dbReference type="GO" id="GO:0003906">
    <property type="term" value="F:DNA-(apurinic or apyrimidinic site) endonuclease activity"/>
    <property type="evidence" value="ECO:0007669"/>
    <property type="project" value="TreeGrafter"/>
</dbReference>
<dbReference type="AlphaFoldDB" id="A0A540X2A0"/>
<dbReference type="InterPro" id="IPR003265">
    <property type="entry name" value="HhH-GPD_domain"/>
</dbReference>
<dbReference type="PANTHER" id="PTHR43286">
    <property type="entry name" value="ENDONUCLEASE III-LIKE PROTEIN 1"/>
    <property type="match status" value="1"/>
</dbReference>
<keyword evidence="9" id="KW-0456">Lyase</keyword>